<dbReference type="EMBL" id="ADBL01000180">
    <property type="status" value="NOT_ANNOTATED_CDS"/>
    <property type="molecule type" value="Genomic_DNA"/>
</dbReference>
<dbReference type="PANTHER" id="PTHR33112:SF9">
    <property type="entry name" value="HETEROKARYON INCOMPATIBILITY DOMAIN-CONTAINING PROTEIN"/>
    <property type="match status" value="1"/>
</dbReference>
<dbReference type="Proteomes" id="UP000011715">
    <property type="component" value="Unassembled WGS sequence"/>
</dbReference>
<reference evidence="2" key="3">
    <citation type="submission" date="2011-03" db="EMBL/GenBank/DDBJ databases">
        <title>Annotation of Magnaporthe poae ATCC 64411.</title>
        <authorList>
            <person name="Ma L.-J."/>
            <person name="Dead R."/>
            <person name="Young S.K."/>
            <person name="Zeng Q."/>
            <person name="Gargeya S."/>
            <person name="Fitzgerald M."/>
            <person name="Haas B."/>
            <person name="Abouelleil A."/>
            <person name="Alvarado L."/>
            <person name="Arachchi H.M."/>
            <person name="Berlin A."/>
            <person name="Brown A."/>
            <person name="Chapman S.B."/>
            <person name="Chen Z."/>
            <person name="Dunbar C."/>
            <person name="Freedman E."/>
            <person name="Gearin G."/>
            <person name="Gellesch M."/>
            <person name="Goldberg J."/>
            <person name="Griggs A."/>
            <person name="Gujja S."/>
            <person name="Heiman D."/>
            <person name="Howarth C."/>
            <person name="Larson L."/>
            <person name="Lui A."/>
            <person name="MacDonald P.J.P."/>
            <person name="Mehta T."/>
            <person name="Montmayeur A."/>
            <person name="Murphy C."/>
            <person name="Neiman D."/>
            <person name="Pearson M."/>
            <person name="Priest M."/>
            <person name="Roberts A."/>
            <person name="Saif S."/>
            <person name="Shea T."/>
            <person name="Shenoy N."/>
            <person name="Sisk P."/>
            <person name="Stolte C."/>
            <person name="Sykes S."/>
            <person name="Yandava C."/>
            <person name="Wortman J."/>
            <person name="Nusbaum C."/>
            <person name="Birren B."/>
        </authorList>
    </citation>
    <scope>NUCLEOTIDE SEQUENCE</scope>
    <source>
        <strain evidence="2">ATCC 64411</strain>
    </source>
</reference>
<gene>
    <name evidence="2" type="ORF">MAPG_00781</name>
</gene>
<dbReference type="OrthoDB" id="5125733at2759"/>
<reference evidence="3" key="5">
    <citation type="submission" date="2015-06" db="UniProtKB">
        <authorList>
            <consortium name="EnsemblFungi"/>
        </authorList>
    </citation>
    <scope>IDENTIFICATION</scope>
    <source>
        <strain evidence="3">ATCC 64411</strain>
    </source>
</reference>
<dbReference type="STRING" id="644358.A0A0C4DLY1"/>
<protein>
    <recommendedName>
        <fullName evidence="1">Heterokaryon incompatibility domain-containing protein</fullName>
    </recommendedName>
</protein>
<dbReference type="OMA" id="HESHIVY"/>
<sequence length="689" mass="77654">MPAQPSSTTGTALCQRCWDMFSNEGVKKLTQANHIGFVHSILETFSERPDCTLCSYVWNEELEGACDYGEHSVMGLRQLAGGQKDIDPTRDVVLFSLPPLGNTWPAPHGGSFYLFRTRIWSRARRKAENVTTKGLLVAASEGDPFAQYTTIRPIRNEGLTEDFATAVKALLAECEQSHHQCKPSGLGPFPPPTRLLRIIPQQQSSVPLVHLVLPPQDGPFVKYACLSYCWGGPQAVRLTKANVHVLQTTGLDVHTLPQTLKDAVLTTQCLGLQYLWVDALCIIQDDDEDKKHEIARMSSIYSNCTVCISAATAKSVEDGFVKPAHQINNKYPECRITLPLGHNDLFHGTMILTPKHEQNTYELPINKRGWTFQEAVLPTRTLTFGDLEPVFRCKTNDVVPVHESHIVYREYERVIAPLRLTAQTFEAYNLKNLAGHIEEFWPDVVDEYTRRRLAVVEDKQHAIQAFIDVLAGVVKERCYFGIWPSFPPSLAWTAYEHSGEEGDLDDEGEIKPIKRIPGVPTWSWMSLTGSNMCYHEITKRSIEAKLKPMADGQLRMTCRVLTAAEVKRANAFIMFDMDFLLDTAVETVEECDARLEVQDYLMETLPPDNVGSSMLPHGARCYCVAQLYTLVQNNPRGLYVLVICSTGNFRNLLGIAVERVGDNLYRRLGVVEVLRLKRWWRCRSTVVLI</sequence>
<feature type="domain" description="Heterokaryon incompatibility" evidence="1">
    <location>
        <begin position="223"/>
        <end position="374"/>
    </location>
</feature>
<dbReference type="EnsemblFungi" id="MAPG_00781T0">
    <property type="protein sequence ID" value="MAPG_00781T0"/>
    <property type="gene ID" value="MAPG_00781"/>
</dbReference>
<dbReference type="AlphaFoldDB" id="A0A0C4DLY1"/>
<proteinExistence type="predicted"/>
<evidence type="ECO:0000313" key="2">
    <source>
        <dbReference type="EMBL" id="KLU81697.1"/>
    </source>
</evidence>
<evidence type="ECO:0000313" key="4">
    <source>
        <dbReference type="Proteomes" id="UP000011715"/>
    </source>
</evidence>
<dbReference type="VEuPathDB" id="FungiDB:MAPG_00781"/>
<evidence type="ECO:0000313" key="3">
    <source>
        <dbReference type="EnsemblFungi" id="MAPG_00781T0"/>
    </source>
</evidence>
<dbReference type="eggNOG" id="ENOG502RUEM">
    <property type="taxonomic scope" value="Eukaryota"/>
</dbReference>
<dbReference type="Pfam" id="PF06985">
    <property type="entry name" value="HET"/>
    <property type="match status" value="1"/>
</dbReference>
<reference evidence="2" key="2">
    <citation type="submission" date="2010-05" db="EMBL/GenBank/DDBJ databases">
        <title>The Genome Sequence of Magnaporthe poae strain ATCC 64411.</title>
        <authorList>
            <consortium name="The Broad Institute Genome Sequencing Platform"/>
            <consortium name="Broad Institute Genome Sequencing Center for Infectious Disease"/>
            <person name="Ma L.-J."/>
            <person name="Dead R."/>
            <person name="Young S."/>
            <person name="Zeng Q."/>
            <person name="Koehrsen M."/>
            <person name="Alvarado L."/>
            <person name="Berlin A."/>
            <person name="Chapman S.B."/>
            <person name="Chen Z."/>
            <person name="Freedman E."/>
            <person name="Gellesch M."/>
            <person name="Goldberg J."/>
            <person name="Griggs A."/>
            <person name="Gujja S."/>
            <person name="Heilman E.R."/>
            <person name="Heiman D."/>
            <person name="Hepburn T."/>
            <person name="Howarth C."/>
            <person name="Jen D."/>
            <person name="Larson L."/>
            <person name="Mehta T."/>
            <person name="Neiman D."/>
            <person name="Pearson M."/>
            <person name="Roberts A."/>
            <person name="Saif S."/>
            <person name="Shea T."/>
            <person name="Shenoy N."/>
            <person name="Sisk P."/>
            <person name="Stolte C."/>
            <person name="Sykes S."/>
            <person name="Walk T."/>
            <person name="White J."/>
            <person name="Yandava C."/>
            <person name="Haas B."/>
            <person name="Nusbaum C."/>
            <person name="Birren B."/>
        </authorList>
    </citation>
    <scope>NUCLEOTIDE SEQUENCE</scope>
    <source>
        <strain evidence="2">ATCC 64411</strain>
    </source>
</reference>
<dbReference type="EMBL" id="GL876966">
    <property type="protein sequence ID" value="KLU81697.1"/>
    <property type="molecule type" value="Genomic_DNA"/>
</dbReference>
<reference evidence="3" key="4">
    <citation type="journal article" date="2015" name="G3 (Bethesda)">
        <title>Genome sequences of three phytopathogenic species of the Magnaporthaceae family of fungi.</title>
        <authorList>
            <person name="Okagaki L.H."/>
            <person name="Nunes C.C."/>
            <person name="Sailsbery J."/>
            <person name="Clay B."/>
            <person name="Brown D."/>
            <person name="John T."/>
            <person name="Oh Y."/>
            <person name="Young N."/>
            <person name="Fitzgerald M."/>
            <person name="Haas B.J."/>
            <person name="Zeng Q."/>
            <person name="Young S."/>
            <person name="Adiconis X."/>
            <person name="Fan L."/>
            <person name="Levin J.Z."/>
            <person name="Mitchell T.K."/>
            <person name="Okubara P.A."/>
            <person name="Farman M.L."/>
            <person name="Kohn L.M."/>
            <person name="Birren B."/>
            <person name="Ma L.-J."/>
            <person name="Dean R.A."/>
        </authorList>
    </citation>
    <scope>NUCLEOTIDE SEQUENCE</scope>
    <source>
        <strain evidence="3">ATCC 64411 / 73-15</strain>
    </source>
</reference>
<reference evidence="4" key="1">
    <citation type="submission" date="2010-05" db="EMBL/GenBank/DDBJ databases">
        <title>The genome sequence of Magnaporthe poae strain ATCC 64411.</title>
        <authorList>
            <person name="Ma L.-J."/>
            <person name="Dead R."/>
            <person name="Young S."/>
            <person name="Zeng Q."/>
            <person name="Koehrsen M."/>
            <person name="Alvarado L."/>
            <person name="Berlin A."/>
            <person name="Chapman S.B."/>
            <person name="Chen Z."/>
            <person name="Freedman E."/>
            <person name="Gellesch M."/>
            <person name="Goldberg J."/>
            <person name="Griggs A."/>
            <person name="Gujja S."/>
            <person name="Heilman E.R."/>
            <person name="Heiman D."/>
            <person name="Hepburn T."/>
            <person name="Howarth C."/>
            <person name="Jen D."/>
            <person name="Larson L."/>
            <person name="Mehta T."/>
            <person name="Neiman D."/>
            <person name="Pearson M."/>
            <person name="Roberts A."/>
            <person name="Saif S."/>
            <person name="Shea T."/>
            <person name="Shenoy N."/>
            <person name="Sisk P."/>
            <person name="Stolte C."/>
            <person name="Sykes S."/>
            <person name="Walk T."/>
            <person name="White J."/>
            <person name="Yandava C."/>
            <person name="Haas B."/>
            <person name="Nusbaum C."/>
            <person name="Birren B."/>
        </authorList>
    </citation>
    <scope>NUCLEOTIDE SEQUENCE [LARGE SCALE GENOMIC DNA]</scope>
    <source>
        <strain evidence="4">ATCC 64411 / 73-15</strain>
    </source>
</reference>
<accession>A0A0C4DLY1</accession>
<dbReference type="InterPro" id="IPR010730">
    <property type="entry name" value="HET"/>
</dbReference>
<keyword evidence="4" id="KW-1185">Reference proteome</keyword>
<evidence type="ECO:0000259" key="1">
    <source>
        <dbReference type="Pfam" id="PF06985"/>
    </source>
</evidence>
<organism evidence="3 4">
    <name type="scientific">Magnaporthiopsis poae (strain ATCC 64411 / 73-15)</name>
    <name type="common">Kentucky bluegrass fungus</name>
    <name type="synonym">Magnaporthe poae</name>
    <dbReference type="NCBI Taxonomy" id="644358"/>
    <lineage>
        <taxon>Eukaryota</taxon>
        <taxon>Fungi</taxon>
        <taxon>Dikarya</taxon>
        <taxon>Ascomycota</taxon>
        <taxon>Pezizomycotina</taxon>
        <taxon>Sordariomycetes</taxon>
        <taxon>Sordariomycetidae</taxon>
        <taxon>Magnaporthales</taxon>
        <taxon>Magnaporthaceae</taxon>
        <taxon>Magnaporthiopsis</taxon>
    </lineage>
</organism>
<name>A0A0C4DLY1_MAGP6</name>
<dbReference type="PANTHER" id="PTHR33112">
    <property type="entry name" value="DOMAIN PROTEIN, PUTATIVE-RELATED"/>
    <property type="match status" value="1"/>
</dbReference>